<protein>
    <submittedName>
        <fullName evidence="3">Uncharacterized protein</fullName>
    </submittedName>
</protein>
<feature type="signal peptide" evidence="2">
    <location>
        <begin position="1"/>
        <end position="24"/>
    </location>
</feature>
<accession>A0A9W9D147</accession>
<feature type="region of interest" description="Disordered" evidence="1">
    <location>
        <begin position="53"/>
        <end position="72"/>
    </location>
</feature>
<organism evidence="3 4">
    <name type="scientific">Didymella pomorum</name>
    <dbReference type="NCBI Taxonomy" id="749634"/>
    <lineage>
        <taxon>Eukaryota</taxon>
        <taxon>Fungi</taxon>
        <taxon>Dikarya</taxon>
        <taxon>Ascomycota</taxon>
        <taxon>Pezizomycotina</taxon>
        <taxon>Dothideomycetes</taxon>
        <taxon>Pleosporomycetidae</taxon>
        <taxon>Pleosporales</taxon>
        <taxon>Pleosporineae</taxon>
        <taxon>Didymellaceae</taxon>
        <taxon>Didymella</taxon>
    </lineage>
</organism>
<gene>
    <name evidence="3" type="ORF">N0V91_010761</name>
</gene>
<dbReference type="EMBL" id="JAPEVA010000153">
    <property type="protein sequence ID" value="KAJ4395559.1"/>
    <property type="molecule type" value="Genomic_DNA"/>
</dbReference>
<sequence>MLSIRTIIASTLLVLLVLLALANAIPHAHQSAPNEHDDFWAKKPMHTTDLMAGKAKTATKASATHTQTPTTTPKLQTLRQLQWLFLVPPKAIRALPPQIMRSL</sequence>
<reference evidence="3" key="1">
    <citation type="submission" date="2022-10" db="EMBL/GenBank/DDBJ databases">
        <title>Tapping the CABI collections for fungal endophytes: first genome assemblies for Collariella, Neodidymelliopsis, Ascochyta clinopodiicola, Didymella pomorum, Didymosphaeria variabile, Neocosmospora piperis and Neocucurbitaria cava.</title>
        <authorList>
            <person name="Hill R."/>
        </authorList>
    </citation>
    <scope>NUCLEOTIDE SEQUENCE</scope>
    <source>
        <strain evidence="3">IMI 355091</strain>
    </source>
</reference>
<feature type="chain" id="PRO_5040903692" evidence="2">
    <location>
        <begin position="25"/>
        <end position="103"/>
    </location>
</feature>
<proteinExistence type="predicted"/>
<name>A0A9W9D147_9PLEO</name>
<keyword evidence="2" id="KW-0732">Signal</keyword>
<evidence type="ECO:0000256" key="1">
    <source>
        <dbReference type="SAM" id="MobiDB-lite"/>
    </source>
</evidence>
<comment type="caution">
    <text evidence="3">The sequence shown here is derived from an EMBL/GenBank/DDBJ whole genome shotgun (WGS) entry which is preliminary data.</text>
</comment>
<evidence type="ECO:0000313" key="3">
    <source>
        <dbReference type="EMBL" id="KAJ4395559.1"/>
    </source>
</evidence>
<dbReference type="Proteomes" id="UP001140510">
    <property type="component" value="Unassembled WGS sequence"/>
</dbReference>
<evidence type="ECO:0000256" key="2">
    <source>
        <dbReference type="SAM" id="SignalP"/>
    </source>
</evidence>
<keyword evidence="4" id="KW-1185">Reference proteome</keyword>
<evidence type="ECO:0000313" key="4">
    <source>
        <dbReference type="Proteomes" id="UP001140510"/>
    </source>
</evidence>
<dbReference type="AlphaFoldDB" id="A0A9W9D147"/>